<name>A0A448YZY0_9STRA</name>
<feature type="region of interest" description="Disordered" evidence="5">
    <location>
        <begin position="1"/>
        <end position="25"/>
    </location>
</feature>
<keyword evidence="4 6" id="KW-0472">Membrane</keyword>
<dbReference type="GO" id="GO:0016567">
    <property type="term" value="P:protein ubiquitination"/>
    <property type="evidence" value="ECO:0007669"/>
    <property type="project" value="TreeGrafter"/>
</dbReference>
<organism evidence="7 8">
    <name type="scientific">Pseudo-nitzschia multistriata</name>
    <dbReference type="NCBI Taxonomy" id="183589"/>
    <lineage>
        <taxon>Eukaryota</taxon>
        <taxon>Sar</taxon>
        <taxon>Stramenopiles</taxon>
        <taxon>Ochrophyta</taxon>
        <taxon>Bacillariophyta</taxon>
        <taxon>Bacillariophyceae</taxon>
        <taxon>Bacillariophycidae</taxon>
        <taxon>Bacillariales</taxon>
        <taxon>Bacillariaceae</taxon>
        <taxon>Pseudo-nitzschia</taxon>
    </lineage>
</organism>
<evidence type="ECO:0000256" key="1">
    <source>
        <dbReference type="ARBA" id="ARBA00004141"/>
    </source>
</evidence>
<feature type="transmembrane region" description="Helical" evidence="6">
    <location>
        <begin position="437"/>
        <end position="460"/>
    </location>
</feature>
<dbReference type="InterPro" id="IPR002781">
    <property type="entry name" value="TM_pro_TauE-like"/>
</dbReference>
<evidence type="ECO:0000313" key="7">
    <source>
        <dbReference type="EMBL" id="VEU35326.1"/>
    </source>
</evidence>
<dbReference type="GO" id="GO:0031464">
    <property type="term" value="C:Cul4A-RING E3 ubiquitin ligase complex"/>
    <property type="evidence" value="ECO:0007669"/>
    <property type="project" value="TreeGrafter"/>
</dbReference>
<feature type="transmembrane region" description="Helical" evidence="6">
    <location>
        <begin position="103"/>
        <end position="136"/>
    </location>
</feature>
<evidence type="ECO:0000313" key="8">
    <source>
        <dbReference type="Proteomes" id="UP000291116"/>
    </source>
</evidence>
<evidence type="ECO:0000256" key="6">
    <source>
        <dbReference type="SAM" id="Phobius"/>
    </source>
</evidence>
<feature type="transmembrane region" description="Helical" evidence="6">
    <location>
        <begin position="349"/>
        <end position="370"/>
    </location>
</feature>
<sequence length="535" mass="58555">MTRISTSIQYKKRGRCQETTSEEKDEATEKMTKIWSLALPWIVIVIASIAAAAFVSNSIETDSDINWSERSLTEGSSEHHRVHKPVYDENHAPLFPLSMSDRVGFTMAICGLMLAAGGGIGGGGILVPIYILVMGFSPKHGIPLSNVTVFGGAIANMILNTQKRHPLADRPLIDWDLILVMEPLTIAGALIGAFLNKILPEQLLTFMLVLLLSFTANNSLKKAIKMYKKESRILRQEGLKPDGTKESELTHISKQEEEEDMNQAGNELLEDMDLQEGESPGSGDRNVMMGDQTDAQQLQKILEEERKTPLFNVKVLVGLFIVVLAMNLLKGGGAFPSPLGIKCGSREFWIANGIIMGWIIFITIYIRNYLVKRNDVKERVGYKTVQGDIKWDARSTIIYPSICCLAGFFAGMFGIGGGIVKGPLMLAMEVHPGVASASSACMIFFTSFTATTSFFVFGLLDPRYGPVCFCIGFVATYFGQVGLSILMKKYKRNSYIAFSMGAVVLLSAIMMTVQSVLSIAEGEHHSSGGICGKES</sequence>
<feature type="transmembrane region" description="Helical" evidence="6">
    <location>
        <begin position="172"/>
        <end position="196"/>
    </location>
</feature>
<dbReference type="OrthoDB" id="434519at2759"/>
<dbReference type="GO" id="GO:0016020">
    <property type="term" value="C:membrane"/>
    <property type="evidence" value="ECO:0007669"/>
    <property type="project" value="UniProtKB-SubCell"/>
</dbReference>
<dbReference type="PANTHER" id="PTHR14255:SF3">
    <property type="entry name" value="SULFITE EXPORTER TAUE_SAFE FAMILY PROTEIN 5-RELATED"/>
    <property type="match status" value="1"/>
</dbReference>
<feature type="transmembrane region" description="Helical" evidence="6">
    <location>
        <begin position="397"/>
        <end position="417"/>
    </location>
</feature>
<protein>
    <submittedName>
        <fullName evidence="7">Uncharacterized protein</fullName>
    </submittedName>
</protein>
<feature type="transmembrane region" description="Helical" evidence="6">
    <location>
        <begin position="34"/>
        <end position="55"/>
    </location>
</feature>
<proteinExistence type="predicted"/>
<evidence type="ECO:0000256" key="2">
    <source>
        <dbReference type="ARBA" id="ARBA00022692"/>
    </source>
</evidence>
<feature type="compositionally biased region" description="Basic and acidic residues" evidence="5">
    <location>
        <begin position="237"/>
        <end position="255"/>
    </location>
</feature>
<feature type="transmembrane region" description="Helical" evidence="6">
    <location>
        <begin position="202"/>
        <end position="220"/>
    </location>
</feature>
<feature type="transmembrane region" description="Helical" evidence="6">
    <location>
        <begin position="142"/>
        <end position="160"/>
    </location>
</feature>
<feature type="transmembrane region" description="Helical" evidence="6">
    <location>
        <begin position="310"/>
        <end position="329"/>
    </location>
</feature>
<comment type="subcellular location">
    <subcellularLocation>
        <location evidence="1">Membrane</location>
        <topology evidence="1">Multi-pass membrane protein</topology>
    </subcellularLocation>
</comment>
<feature type="transmembrane region" description="Helical" evidence="6">
    <location>
        <begin position="493"/>
        <end position="513"/>
    </location>
</feature>
<dbReference type="PANTHER" id="PTHR14255">
    <property type="entry name" value="CEREBLON"/>
    <property type="match status" value="1"/>
</dbReference>
<keyword evidence="8" id="KW-1185">Reference proteome</keyword>
<accession>A0A448YZY0</accession>
<dbReference type="Proteomes" id="UP000291116">
    <property type="component" value="Unassembled WGS sequence"/>
</dbReference>
<dbReference type="Pfam" id="PF01925">
    <property type="entry name" value="TauE"/>
    <property type="match status" value="2"/>
</dbReference>
<dbReference type="AlphaFoldDB" id="A0A448YZY0"/>
<feature type="transmembrane region" description="Helical" evidence="6">
    <location>
        <begin position="467"/>
        <end position="487"/>
    </location>
</feature>
<evidence type="ECO:0000256" key="3">
    <source>
        <dbReference type="ARBA" id="ARBA00022989"/>
    </source>
</evidence>
<evidence type="ECO:0000256" key="4">
    <source>
        <dbReference type="ARBA" id="ARBA00023136"/>
    </source>
</evidence>
<dbReference type="EMBL" id="CAACVS010000056">
    <property type="protein sequence ID" value="VEU35326.1"/>
    <property type="molecule type" value="Genomic_DNA"/>
</dbReference>
<keyword evidence="3 6" id="KW-1133">Transmembrane helix</keyword>
<keyword evidence="2 6" id="KW-0812">Transmembrane</keyword>
<gene>
    <name evidence="7" type="ORF">PSNMU_V1.4_AUG-EV-PASAV3_0020580</name>
</gene>
<reference evidence="7 8" key="1">
    <citation type="submission" date="2019-01" db="EMBL/GenBank/DDBJ databases">
        <authorList>
            <person name="Ferrante I. M."/>
        </authorList>
    </citation>
    <scope>NUCLEOTIDE SEQUENCE [LARGE SCALE GENOMIC DNA]</scope>
    <source>
        <strain evidence="7 8">B856</strain>
    </source>
</reference>
<feature type="region of interest" description="Disordered" evidence="5">
    <location>
        <begin position="237"/>
        <end position="261"/>
    </location>
</feature>
<evidence type="ECO:0000256" key="5">
    <source>
        <dbReference type="SAM" id="MobiDB-lite"/>
    </source>
</evidence>